<proteinExistence type="predicted"/>
<reference evidence="1 2" key="1">
    <citation type="journal article" date="2015" name="Genome Announc.">
        <title>Complete Genome Sequence of Methylobacterium aquaticum Strain 22A, Isolated from Racomitrium japonicum Moss.</title>
        <authorList>
            <person name="Tani A."/>
            <person name="Ogura Y."/>
            <person name="Hayashi T."/>
            <person name="Kimbara K."/>
        </authorList>
    </citation>
    <scope>NUCLEOTIDE SEQUENCE [LARGE SCALE GENOMIC DNA]</scope>
    <source>
        <strain evidence="1 2">MA-22A</strain>
    </source>
</reference>
<accession>A0A0C6FNT7</accession>
<dbReference type="AlphaFoldDB" id="A0A0C6FNT7"/>
<reference evidence="2" key="2">
    <citation type="submission" date="2015-01" db="EMBL/GenBank/DDBJ databases">
        <title>Complete genome sequence of Methylobacterium aquaticum strain 22A.</title>
        <authorList>
            <person name="Tani A."/>
            <person name="Ogura Y."/>
            <person name="Hayashi T."/>
        </authorList>
    </citation>
    <scope>NUCLEOTIDE SEQUENCE [LARGE SCALE GENOMIC DNA]</scope>
    <source>
        <strain evidence="2">MA-22A</strain>
    </source>
</reference>
<dbReference type="STRING" id="270351.Maq22A_c04150"/>
<name>A0A0C6FNT7_9HYPH</name>
<dbReference type="PATRIC" id="fig|270351.10.peg.807"/>
<gene>
    <name evidence="1" type="ORF">Maq22A_c04150</name>
</gene>
<protein>
    <submittedName>
        <fullName evidence="1">Uncharacterized protein</fullName>
    </submittedName>
</protein>
<sequence>MSELKKDLTEVIDEMYMRMLAHEAILRSLVLKVAGEHTLTPNLRAEWIKDLSDHINTISSSSVECTPEDKKFMVISMNADMKPHLDRFFKPMI</sequence>
<evidence type="ECO:0000313" key="1">
    <source>
        <dbReference type="EMBL" id="BAQ44255.1"/>
    </source>
</evidence>
<dbReference type="KEGG" id="maqu:Maq22A_c04150"/>
<organism evidence="1 2">
    <name type="scientific">Methylobacterium aquaticum</name>
    <dbReference type="NCBI Taxonomy" id="270351"/>
    <lineage>
        <taxon>Bacteria</taxon>
        <taxon>Pseudomonadati</taxon>
        <taxon>Pseudomonadota</taxon>
        <taxon>Alphaproteobacteria</taxon>
        <taxon>Hyphomicrobiales</taxon>
        <taxon>Methylobacteriaceae</taxon>
        <taxon>Methylobacterium</taxon>
    </lineage>
</organism>
<evidence type="ECO:0000313" key="2">
    <source>
        <dbReference type="Proteomes" id="UP000061432"/>
    </source>
</evidence>
<dbReference type="RefSeq" id="WP_145984571.1">
    <property type="nucleotide sequence ID" value="NZ_AP014704.1"/>
</dbReference>
<dbReference type="Proteomes" id="UP000061432">
    <property type="component" value="Chromosome"/>
</dbReference>
<dbReference type="EMBL" id="AP014704">
    <property type="protein sequence ID" value="BAQ44255.1"/>
    <property type="molecule type" value="Genomic_DNA"/>
</dbReference>